<sequence length="88" mass="10427">MKVVIQTVLNFEGYRGYRSGEFHVRDIDFKADANFAVSIVAYEWIQQQWRETGCRDMVIEKVSWNEENDITEDVKHIEPTVQDDLPFE</sequence>
<dbReference type="EMBL" id="CP107027">
    <property type="protein sequence ID" value="UYG93171.1"/>
    <property type="molecule type" value="Genomic_DNA"/>
</dbReference>
<proteinExistence type="predicted"/>
<name>A0AA46SCX5_CYTFI</name>
<gene>
    <name evidence="1" type="ORF">OD459_12825</name>
</gene>
<organism evidence="1 2">
    <name type="scientific">Cytobacillus firmus</name>
    <name type="common">Bacillus firmus</name>
    <dbReference type="NCBI Taxonomy" id="1399"/>
    <lineage>
        <taxon>Bacteria</taxon>
        <taxon>Bacillati</taxon>
        <taxon>Bacillota</taxon>
        <taxon>Bacilli</taxon>
        <taxon>Bacillales</taxon>
        <taxon>Bacillaceae</taxon>
        <taxon>Cytobacillus</taxon>
    </lineage>
</organism>
<dbReference type="RefSeq" id="WP_263599063.1">
    <property type="nucleotide sequence ID" value="NZ_CP107027.1"/>
</dbReference>
<evidence type="ECO:0000313" key="1">
    <source>
        <dbReference type="EMBL" id="UYG93171.1"/>
    </source>
</evidence>
<reference evidence="1" key="1">
    <citation type="submission" date="2022-10" db="EMBL/GenBank/DDBJ databases">
        <title>Mechanism of multi-heavy metal repair in Cytobacillus Firmus M7.</title>
        <authorList>
            <person name="Li X."/>
            <person name="Yu C."/>
        </authorList>
    </citation>
    <scope>NUCLEOTIDE SEQUENCE</scope>
    <source>
        <strain evidence="1">M7</strain>
    </source>
</reference>
<evidence type="ECO:0000313" key="2">
    <source>
        <dbReference type="Proteomes" id="UP001163104"/>
    </source>
</evidence>
<dbReference type="Proteomes" id="UP001163104">
    <property type="component" value="Chromosome"/>
</dbReference>
<accession>A0AA46SCX5</accession>
<dbReference type="AlphaFoldDB" id="A0AA46SCX5"/>
<protein>
    <submittedName>
        <fullName evidence="1">Uncharacterized protein</fullName>
    </submittedName>
</protein>